<dbReference type="Pfam" id="PF13458">
    <property type="entry name" value="Peripla_BP_6"/>
    <property type="match status" value="1"/>
</dbReference>
<dbReference type="PANTHER" id="PTHR30483">
    <property type="entry name" value="LEUCINE-SPECIFIC-BINDING PROTEIN"/>
    <property type="match status" value="1"/>
</dbReference>
<dbReference type="SUPFAM" id="SSF53822">
    <property type="entry name" value="Periplasmic binding protein-like I"/>
    <property type="match status" value="1"/>
</dbReference>
<dbReference type="PANTHER" id="PTHR30483:SF6">
    <property type="entry name" value="PERIPLASMIC BINDING PROTEIN OF ABC TRANSPORTER FOR NATURAL AMINO ACIDS"/>
    <property type="match status" value="1"/>
</dbReference>
<dbReference type="STRING" id="91360.SAMN05660330_01296"/>
<evidence type="ECO:0000256" key="1">
    <source>
        <dbReference type="ARBA" id="ARBA00010062"/>
    </source>
</evidence>
<feature type="domain" description="Leucine-binding protein" evidence="4">
    <location>
        <begin position="31"/>
        <end position="352"/>
    </location>
</feature>
<organism evidence="5 6">
    <name type="scientific">Desulforhopalus singaporensis</name>
    <dbReference type="NCBI Taxonomy" id="91360"/>
    <lineage>
        <taxon>Bacteria</taxon>
        <taxon>Pseudomonadati</taxon>
        <taxon>Thermodesulfobacteriota</taxon>
        <taxon>Desulfobulbia</taxon>
        <taxon>Desulfobulbales</taxon>
        <taxon>Desulfocapsaceae</taxon>
        <taxon>Desulforhopalus</taxon>
    </lineage>
</organism>
<feature type="signal peptide" evidence="3">
    <location>
        <begin position="1"/>
        <end position="26"/>
    </location>
</feature>
<evidence type="ECO:0000259" key="4">
    <source>
        <dbReference type="Pfam" id="PF13458"/>
    </source>
</evidence>
<dbReference type="EMBL" id="FNJI01000007">
    <property type="protein sequence ID" value="SDO88999.1"/>
    <property type="molecule type" value="Genomic_DNA"/>
</dbReference>
<proteinExistence type="inferred from homology"/>
<keyword evidence="6" id="KW-1185">Reference proteome</keyword>
<evidence type="ECO:0000313" key="5">
    <source>
        <dbReference type="EMBL" id="SDO88999.1"/>
    </source>
</evidence>
<dbReference type="PROSITE" id="PS51257">
    <property type="entry name" value="PROKAR_LIPOPROTEIN"/>
    <property type="match status" value="1"/>
</dbReference>
<evidence type="ECO:0000313" key="6">
    <source>
        <dbReference type="Proteomes" id="UP000199073"/>
    </source>
</evidence>
<feature type="chain" id="PRO_5011673203" evidence="3">
    <location>
        <begin position="27"/>
        <end position="421"/>
    </location>
</feature>
<dbReference type="InterPro" id="IPR028082">
    <property type="entry name" value="Peripla_BP_I"/>
</dbReference>
<name>A0A1H0N8E6_9BACT</name>
<sequence>MKKLRFKSSLVLLFFVFFGCFQTAGAAAEKTLKVGITAPLTGHSALWGTNAKAAVKTAFNGIDNKIGDYRIEVVWIDSQSDPAKATNAFSEAVEKKGIDVAFYDVHSSVSVALMDVVSKYEIPLIFPLGAAGTINEKWLSDPDKFRFFGGKGWPEPGKLANGYVEALEHSIANGSWTPPTKKVAIYGEQTDWGKSFCSQLKKSFENAGWEIFSEDYLPNTQTDHYPLLSKYKKGEVSVIAGTITGTSSMTGFIKQSAEIGLKAVIIADGLGWSGNWYSMTGQSSNYVLDMIPQLTTPEAKKWAEDIKKEYGFLPSPNAGGLVYDYANFFIKVANRVLEKHGNLDRASFQDVLVTEVNTGKITYSKKDGAIIMQEYKYTPESMPDPVVAQDYFYFPVIQYFKGKGQIVFPDQWKEQDMKFRK</sequence>
<reference evidence="5 6" key="1">
    <citation type="submission" date="2016-10" db="EMBL/GenBank/DDBJ databases">
        <authorList>
            <person name="de Groot N.N."/>
        </authorList>
    </citation>
    <scope>NUCLEOTIDE SEQUENCE [LARGE SCALE GENOMIC DNA]</scope>
    <source>
        <strain evidence="5 6">DSM 12130</strain>
    </source>
</reference>
<keyword evidence="2 3" id="KW-0732">Signal</keyword>
<dbReference type="RefSeq" id="WP_092220956.1">
    <property type="nucleotide sequence ID" value="NZ_FNJI01000007.1"/>
</dbReference>
<evidence type="ECO:0000256" key="2">
    <source>
        <dbReference type="ARBA" id="ARBA00022729"/>
    </source>
</evidence>
<gene>
    <name evidence="5" type="ORF">SAMN05660330_01296</name>
</gene>
<protein>
    <submittedName>
        <fullName evidence="5">Branched-chain amino acid transport system substrate-binding protein</fullName>
    </submittedName>
</protein>
<comment type="similarity">
    <text evidence="1">Belongs to the leucine-binding protein family.</text>
</comment>
<dbReference type="OrthoDB" id="9772589at2"/>
<evidence type="ECO:0000256" key="3">
    <source>
        <dbReference type="SAM" id="SignalP"/>
    </source>
</evidence>
<dbReference type="Proteomes" id="UP000199073">
    <property type="component" value="Unassembled WGS sequence"/>
</dbReference>
<accession>A0A1H0N8E6</accession>
<dbReference type="Gene3D" id="3.40.50.2300">
    <property type="match status" value="2"/>
</dbReference>
<dbReference type="InterPro" id="IPR028081">
    <property type="entry name" value="Leu-bd"/>
</dbReference>
<dbReference type="AlphaFoldDB" id="A0A1H0N8E6"/>
<dbReference type="InterPro" id="IPR051010">
    <property type="entry name" value="BCAA_transport"/>
</dbReference>